<keyword evidence="7 9" id="KW-0472">Membrane</keyword>
<reference evidence="11 12" key="1">
    <citation type="submission" date="2024-07" db="EMBL/GenBank/DDBJ databases">
        <title>Novosphingobium kalidii RD2P27.</title>
        <authorList>
            <person name="Sun J.-Q."/>
        </authorList>
    </citation>
    <scope>NUCLEOTIDE SEQUENCE [LARGE SCALE GENOMIC DNA]</scope>
    <source>
        <strain evidence="11 12">RD2P27</strain>
    </source>
</reference>
<feature type="transmembrane region" description="Helical" evidence="9">
    <location>
        <begin position="188"/>
        <end position="211"/>
    </location>
</feature>
<keyword evidence="4 9" id="KW-0808">Transferase</keyword>
<feature type="transmembrane region" description="Helical" evidence="9">
    <location>
        <begin position="63"/>
        <end position="82"/>
    </location>
</feature>
<dbReference type="PANTHER" id="PTHR38686:SF1">
    <property type="entry name" value="APOLIPOPROTEIN N-ACYLTRANSFERASE"/>
    <property type="match status" value="1"/>
</dbReference>
<comment type="function">
    <text evidence="9">Catalyzes the phospholipid dependent N-acylation of the N-terminal cysteine of apolipoprotein, the last step in lipoprotein maturation.</text>
</comment>
<feature type="transmembrane region" description="Helical" evidence="9">
    <location>
        <begin position="94"/>
        <end position="123"/>
    </location>
</feature>
<dbReference type="PROSITE" id="PS51257">
    <property type="entry name" value="PROKAR_LIPOPROTEIN"/>
    <property type="match status" value="1"/>
</dbReference>
<keyword evidence="3 9" id="KW-1003">Cell membrane</keyword>
<evidence type="ECO:0000313" key="11">
    <source>
        <dbReference type="EMBL" id="MET1757117.1"/>
    </source>
</evidence>
<evidence type="ECO:0000256" key="5">
    <source>
        <dbReference type="ARBA" id="ARBA00022692"/>
    </source>
</evidence>
<dbReference type="InterPro" id="IPR036526">
    <property type="entry name" value="C-N_Hydrolase_sf"/>
</dbReference>
<dbReference type="NCBIfam" id="TIGR00546">
    <property type="entry name" value="lnt"/>
    <property type="match status" value="1"/>
</dbReference>
<dbReference type="CDD" id="cd07571">
    <property type="entry name" value="ALP_N-acyl_transferase"/>
    <property type="match status" value="1"/>
</dbReference>
<dbReference type="InterPro" id="IPR045378">
    <property type="entry name" value="LNT_N"/>
</dbReference>
<evidence type="ECO:0000256" key="6">
    <source>
        <dbReference type="ARBA" id="ARBA00022989"/>
    </source>
</evidence>
<evidence type="ECO:0000313" key="12">
    <source>
        <dbReference type="Proteomes" id="UP001548713"/>
    </source>
</evidence>
<dbReference type="EMBL" id="JBEWLY010000027">
    <property type="protein sequence ID" value="MET1757117.1"/>
    <property type="molecule type" value="Genomic_DNA"/>
</dbReference>
<comment type="similarity">
    <text evidence="2 9">Belongs to the CN hydrolase family. Apolipoprotein N-acyltransferase subfamily.</text>
</comment>
<dbReference type="SUPFAM" id="SSF56317">
    <property type="entry name" value="Carbon-nitrogen hydrolase"/>
    <property type="match status" value="1"/>
</dbReference>
<dbReference type="PROSITE" id="PS50263">
    <property type="entry name" value="CN_HYDROLASE"/>
    <property type="match status" value="1"/>
</dbReference>
<keyword evidence="8 9" id="KW-0012">Acyltransferase</keyword>
<dbReference type="InterPro" id="IPR003010">
    <property type="entry name" value="C-N_Hydrolase"/>
</dbReference>
<evidence type="ECO:0000256" key="9">
    <source>
        <dbReference type="HAMAP-Rule" id="MF_01148"/>
    </source>
</evidence>
<accession>A0ABV2D5H7</accession>
<dbReference type="HAMAP" id="MF_01148">
    <property type="entry name" value="Lnt"/>
    <property type="match status" value="1"/>
</dbReference>
<evidence type="ECO:0000256" key="8">
    <source>
        <dbReference type="ARBA" id="ARBA00023315"/>
    </source>
</evidence>
<dbReference type="Pfam" id="PF20154">
    <property type="entry name" value="LNT_N"/>
    <property type="match status" value="1"/>
</dbReference>
<feature type="transmembrane region" description="Helical" evidence="9">
    <location>
        <begin position="144"/>
        <end position="168"/>
    </location>
</feature>
<dbReference type="Proteomes" id="UP001548713">
    <property type="component" value="Unassembled WGS sequence"/>
</dbReference>
<gene>
    <name evidence="9 11" type="primary">lnt</name>
    <name evidence="11" type="ORF">ABVV53_16875</name>
</gene>
<evidence type="ECO:0000256" key="3">
    <source>
        <dbReference type="ARBA" id="ARBA00022475"/>
    </source>
</evidence>
<organism evidence="11 12">
    <name type="scientific">Novosphingobium kalidii</name>
    <dbReference type="NCBI Taxonomy" id="3230299"/>
    <lineage>
        <taxon>Bacteria</taxon>
        <taxon>Pseudomonadati</taxon>
        <taxon>Pseudomonadota</taxon>
        <taxon>Alphaproteobacteria</taxon>
        <taxon>Sphingomonadales</taxon>
        <taxon>Sphingomonadaceae</taxon>
        <taxon>Novosphingobium</taxon>
    </lineage>
</organism>
<dbReference type="InterPro" id="IPR004563">
    <property type="entry name" value="Apolipo_AcylTrfase"/>
</dbReference>
<evidence type="ECO:0000256" key="1">
    <source>
        <dbReference type="ARBA" id="ARBA00004651"/>
    </source>
</evidence>
<dbReference type="RefSeq" id="WP_353985599.1">
    <property type="nucleotide sequence ID" value="NZ_JBEWLY010000027.1"/>
</dbReference>
<evidence type="ECO:0000256" key="7">
    <source>
        <dbReference type="ARBA" id="ARBA00023136"/>
    </source>
</evidence>
<dbReference type="GO" id="GO:0016746">
    <property type="term" value="F:acyltransferase activity"/>
    <property type="evidence" value="ECO:0007669"/>
    <property type="project" value="UniProtKB-KW"/>
</dbReference>
<feature type="transmembrane region" description="Helical" evidence="9">
    <location>
        <begin position="525"/>
        <end position="547"/>
    </location>
</feature>
<sequence>MDKPSNAPLSGLPAWIRHPHAGALAAGALAACGFQPLAWWPLTIIAIAWLIELVDRAPRAKQAFFLGWLFGLSHFTIGNNWIATAFTYQAEMPAWLGGIAVVLLSLYLALYPALAALGAWLLAHKLRGPGTGLRLDPPGGRGGLGLALAGCWIGAEWLRAWVFTGFAWNPLGVALLGPYSGQGLAVLAPWIGTYGLSGLLVVIAAAVRTLAREVLFASGRNRLGWAAALTALVAGVTLQMALSPGYLARHEGQIRFTLIQPDLRQETLDDPRNYEAHFIKMARLTIPQNRGDRRVVFWPESGLVDYLRDGYPEYFYRQMTYAADPVLARERIGQVIGSYSLLLTGAVDLVVKDREVLAARNSVTAIDWRGSILAGYSKAHLVPYGEYLALRWLLEPLGARRLVAGALDFWPGPGPRTYDFGAWGKAGIQICYEIIFSGEVVDRAQRPDYIFNPSNDGWFGSWGPPQHLAQARLRAVEEGLPVLRSTTTGISAVIDADGIVREFLPAHVAGRIDGRIPPAHEPTLFARYGNVLPLAFAVLLLAASMVARKRRKPYRGL</sequence>
<evidence type="ECO:0000259" key="10">
    <source>
        <dbReference type="PROSITE" id="PS50263"/>
    </source>
</evidence>
<protein>
    <recommendedName>
        <fullName evidence="9">Apolipoprotein N-acyltransferase</fullName>
        <shortName evidence="9">ALP N-acyltransferase</shortName>
        <ecNumber evidence="9">2.3.1.269</ecNumber>
    </recommendedName>
</protein>
<keyword evidence="6 9" id="KW-1133">Transmembrane helix</keyword>
<dbReference type="PANTHER" id="PTHR38686">
    <property type="entry name" value="APOLIPOPROTEIN N-ACYLTRANSFERASE"/>
    <property type="match status" value="1"/>
</dbReference>
<comment type="pathway">
    <text evidence="9">Protein modification; lipoprotein biosynthesis (N-acyl transfer).</text>
</comment>
<keyword evidence="5 9" id="KW-0812">Transmembrane</keyword>
<dbReference type="Pfam" id="PF00795">
    <property type="entry name" value="CN_hydrolase"/>
    <property type="match status" value="1"/>
</dbReference>
<comment type="subcellular location">
    <subcellularLocation>
        <location evidence="1 9">Cell membrane</location>
        <topology evidence="1 9">Multi-pass membrane protein</topology>
    </subcellularLocation>
</comment>
<keyword evidence="12" id="KW-1185">Reference proteome</keyword>
<evidence type="ECO:0000256" key="2">
    <source>
        <dbReference type="ARBA" id="ARBA00010065"/>
    </source>
</evidence>
<name>A0ABV2D5H7_9SPHN</name>
<dbReference type="EC" id="2.3.1.269" evidence="9"/>
<feature type="transmembrane region" description="Helical" evidence="9">
    <location>
        <begin position="20"/>
        <end position="51"/>
    </location>
</feature>
<dbReference type="Gene3D" id="3.60.110.10">
    <property type="entry name" value="Carbon-nitrogen hydrolase"/>
    <property type="match status" value="1"/>
</dbReference>
<evidence type="ECO:0000256" key="4">
    <source>
        <dbReference type="ARBA" id="ARBA00022679"/>
    </source>
</evidence>
<proteinExistence type="inferred from homology"/>
<feature type="transmembrane region" description="Helical" evidence="9">
    <location>
        <begin position="223"/>
        <end position="242"/>
    </location>
</feature>
<feature type="domain" description="CN hydrolase" evidence="10">
    <location>
        <begin position="254"/>
        <end position="518"/>
    </location>
</feature>
<comment type="catalytic activity">
    <reaction evidence="9">
        <text>N-terminal S-1,2-diacyl-sn-glyceryl-L-cysteinyl-[lipoprotein] + a glycerophospholipid = N-acyl-S-1,2-diacyl-sn-glyceryl-L-cysteinyl-[lipoprotein] + a 2-acyl-sn-glycero-3-phospholipid + H(+)</text>
        <dbReference type="Rhea" id="RHEA:48228"/>
        <dbReference type="Rhea" id="RHEA-COMP:14681"/>
        <dbReference type="Rhea" id="RHEA-COMP:14684"/>
        <dbReference type="ChEBI" id="CHEBI:15378"/>
        <dbReference type="ChEBI" id="CHEBI:136912"/>
        <dbReference type="ChEBI" id="CHEBI:140656"/>
        <dbReference type="ChEBI" id="CHEBI:140657"/>
        <dbReference type="ChEBI" id="CHEBI:140660"/>
        <dbReference type="EC" id="2.3.1.269"/>
    </reaction>
</comment>
<comment type="caution">
    <text evidence="11">The sequence shown here is derived from an EMBL/GenBank/DDBJ whole genome shotgun (WGS) entry which is preliminary data.</text>
</comment>